<dbReference type="InterPro" id="IPR000421">
    <property type="entry name" value="FA58C"/>
</dbReference>
<feature type="domain" description="F5/8 type C" evidence="6">
    <location>
        <begin position="1431"/>
        <end position="1575"/>
    </location>
</feature>
<evidence type="ECO:0000256" key="1">
    <source>
        <dbReference type="ARBA" id="ARBA00007401"/>
    </source>
</evidence>
<dbReference type="SUPFAM" id="SSF51445">
    <property type="entry name" value="(Trans)glycosidases"/>
    <property type="match status" value="1"/>
</dbReference>
<evidence type="ECO:0000256" key="5">
    <source>
        <dbReference type="SAM" id="SignalP"/>
    </source>
</evidence>
<dbReference type="InterPro" id="IPR008979">
    <property type="entry name" value="Galactose-bd-like_sf"/>
</dbReference>
<dbReference type="InterPro" id="IPR043534">
    <property type="entry name" value="EBDG/EBM"/>
</dbReference>
<dbReference type="GO" id="GO:0005975">
    <property type="term" value="P:carbohydrate metabolic process"/>
    <property type="evidence" value="ECO:0007669"/>
    <property type="project" value="InterPro"/>
</dbReference>
<feature type="chain" id="PRO_5031246506" description="F5/8 type C domain-containing protein" evidence="5">
    <location>
        <begin position="31"/>
        <end position="1575"/>
    </location>
</feature>
<evidence type="ECO:0000256" key="3">
    <source>
        <dbReference type="ARBA" id="ARBA00023295"/>
    </source>
</evidence>
<evidence type="ECO:0000313" key="8">
    <source>
        <dbReference type="Proteomes" id="UP000593890"/>
    </source>
</evidence>
<dbReference type="Pfam" id="PF00754">
    <property type="entry name" value="F5_F8_type_C"/>
    <property type="match status" value="3"/>
</dbReference>
<organism evidence="7 8">
    <name type="scientific">Solibaculum mannosilyticum</name>
    <dbReference type="NCBI Taxonomy" id="2780922"/>
    <lineage>
        <taxon>Bacteria</taxon>
        <taxon>Bacillati</taxon>
        <taxon>Bacillota</taxon>
        <taxon>Clostridia</taxon>
        <taxon>Eubacteriales</taxon>
        <taxon>Oscillospiraceae</taxon>
        <taxon>Solibaculum</taxon>
    </lineage>
</organism>
<dbReference type="EMBL" id="AP023321">
    <property type="protein sequence ID" value="BCI59726.1"/>
    <property type="molecule type" value="Genomic_DNA"/>
</dbReference>
<dbReference type="InterPro" id="IPR013783">
    <property type="entry name" value="Ig-like_fold"/>
</dbReference>
<dbReference type="Pfam" id="PF22633">
    <property type="entry name" value="F5_F8_type_C_2"/>
    <property type="match status" value="1"/>
</dbReference>
<dbReference type="Gene3D" id="2.60.40.10">
    <property type="entry name" value="Immunoglobulins"/>
    <property type="match status" value="2"/>
</dbReference>
<dbReference type="InterPro" id="IPR017853">
    <property type="entry name" value="GH"/>
</dbReference>
<proteinExistence type="inferred from homology"/>
<dbReference type="PANTHER" id="PTHR43536:SF1">
    <property type="entry name" value="MANNOSYLGLYCOPROTEIN ENDO-BETA-MANNOSIDASE"/>
    <property type="match status" value="1"/>
</dbReference>
<dbReference type="InterPro" id="IPR036156">
    <property type="entry name" value="Beta-gal/glucu_dom_sf"/>
</dbReference>
<sequence length="1575" mass="177012">MFQSLKKGTCLAVALALLTTLFTAVSPVNAQPKEEEGYRNVALRRAAYHSTATDYNQTGHLVTDGITPEVDIDAPEYSDQYGDSPSAENPSCAFDGNSGTKWLTFHQAAWLQLKFPGEEAYTATSYSLTTANDQPGRDPKAWTVEGSNDGVNFDVLDKQEGITWSERYETKTFQMENDTSYRYYRLNITENSGDNGEEQQGEWIPGRIQLGEFDLFNADGESVVPRPGQAGFNSEWVSKSSGEQYVYIDLGAQSSIDKVVVDWGDNYASQYEIQVSDDAESWNTVYKQNAGQGGTEECEFDTVQTQYVRLLCQEAVGNNYGVYEMEVYGVNDLHYSVGEMPEPEADGTQYLRGGNWKVERVSQVGEETTGETLSQAGYDDSSWLPATVPGTVLWSYLQAGAIPDPNVSDQQLQISDSYFTADFWYRNSFVIPESQEGQRTWLNFDAINWKADVYFNGQNVGRIEGAFIQSKFDVTDLVNYGGENYLAVYIHKNDNPGAVTEQTIGSAGANGGVLGYDNPTLHASIGWDWVPTIRGRNIGIYQDVYVSYTQDARLVSPWVITDLDLNDEVTPIEAENLALNKAASASSVEDEYNGGQNVVKNAVDGDSSTRWSSKYADDQWFQVDFGEPTTFSSTRIQWESSYASNYTLQYSNDGETWSDILTEDNCKGGVDQQYFDQITARYLRIQCGDRASKYGVSFWEFEVYDMEEPTEEPEGPDFSKADLTVKTEVSNCKDEASTVTVSGTIQPGNLPFSQDVNLEPNETKEVTIDGIVMEDPELWWPNTYGDQYLYTCNIQVSEDGQVSDDESFQFGVREFSYSEGSPLEIYCNGTRIIGRGGNWGMDDSNVAATAEDYDTKVRLHAEANLTMIRNWVGQTGNEEFYKACDKYGILVFDDFWLANPSDGPNPNDEEMFMENAVDKIKRVRRYASVCFYCGRNEGNPPETLNKSLEEATVTYDGTRHYIPHSASGTVSGYGPYAVQDPQYYFNNAPITLHSERGMPNIPAYESMVEMLGEDHLWPIDNVWGLHDFTSGSAQNGNKYQQEMKDYGSYNSLEEFVRIAQMVNYENHKALFEATLNKGGNGMLMWMSQSAWPSMVWQTYDYYYDTNGGYFGLKQGNQPINAIWNCTNEGIVLVNYTPNDLTGLTAYVNVYDIDGNLILSESKQSDIESDSTVQLMTLQYPEDASDIKFIRTRVEDADGNQIADDFYWTNTKEYQGYEALNDLPEVKLTADYQAQEKVETTCYYTVNLQNNSDDPALMIRLKTTNDLTGERVLPTYYSDNYISLMPGESKQITVEFDEKYLNGGQPVFSVEGWNIVESNIGEEPEPYYIKGFHIKRENQSISQVSAGPVYAEVEVAAQEDCSLKVNPVIALYKDGRLVDLENNNADIVIENGETTSVLTPSITIPDEEDLSGYEVKAFLWGGESYAEPMQGSKELDVWSPPNLALDAVAEASSEENKQQSEGADHSVKNVNDGDSTTRWASDWKKDPQWVQLDFGKPIEFSQIVLQWEAAYATKYVIQISDDGERWTDLVRNDNSKGGTEPYTFEESQTARYIRVQGEERAMEKYGYSLYEIQVYQ</sequence>
<dbReference type="Pfam" id="PF00703">
    <property type="entry name" value="Glyco_hydro_2"/>
    <property type="match status" value="1"/>
</dbReference>
<evidence type="ECO:0000256" key="2">
    <source>
        <dbReference type="ARBA" id="ARBA00022801"/>
    </source>
</evidence>
<evidence type="ECO:0000256" key="4">
    <source>
        <dbReference type="SAM" id="MobiDB-lite"/>
    </source>
</evidence>
<keyword evidence="5" id="KW-0732">Signal</keyword>
<gene>
    <name evidence="7" type="ORF">C12CBH8_03650</name>
</gene>
<dbReference type="Gene3D" id="3.20.20.80">
    <property type="entry name" value="Glycosidases"/>
    <property type="match status" value="1"/>
</dbReference>
<evidence type="ECO:0000259" key="6">
    <source>
        <dbReference type="PROSITE" id="PS50022"/>
    </source>
</evidence>
<keyword evidence="8" id="KW-1185">Reference proteome</keyword>
<evidence type="ECO:0000313" key="7">
    <source>
        <dbReference type="EMBL" id="BCI59726.1"/>
    </source>
</evidence>
<feature type="compositionally biased region" description="Polar residues" evidence="4">
    <location>
        <begin position="1467"/>
        <end position="1478"/>
    </location>
</feature>
<dbReference type="Pfam" id="PF18368">
    <property type="entry name" value="Ig_GlcNase"/>
    <property type="match status" value="1"/>
</dbReference>
<comment type="similarity">
    <text evidence="1">Belongs to the glycosyl hydrolase 2 family.</text>
</comment>
<feature type="domain" description="F5/8 type C" evidence="6">
    <location>
        <begin position="565"/>
        <end position="706"/>
    </location>
</feature>
<feature type="signal peptide" evidence="5">
    <location>
        <begin position="1"/>
        <end position="30"/>
    </location>
</feature>
<dbReference type="Proteomes" id="UP000593890">
    <property type="component" value="Chromosome"/>
</dbReference>
<dbReference type="SUPFAM" id="SSF49785">
    <property type="entry name" value="Galactose-binding domain-like"/>
    <property type="match status" value="5"/>
</dbReference>
<dbReference type="InterPro" id="IPR054593">
    <property type="entry name" value="Beta-mannosidase-like_N2"/>
</dbReference>
<dbReference type="GO" id="GO:0004553">
    <property type="term" value="F:hydrolase activity, hydrolyzing O-glycosyl compounds"/>
    <property type="evidence" value="ECO:0007669"/>
    <property type="project" value="InterPro"/>
</dbReference>
<dbReference type="InterPro" id="IPR006102">
    <property type="entry name" value="Ig-like_GH2"/>
</dbReference>
<dbReference type="Pfam" id="PF22666">
    <property type="entry name" value="Glyco_hydro_2_N2"/>
    <property type="match status" value="1"/>
</dbReference>
<keyword evidence="3" id="KW-0326">Glycosidase</keyword>
<reference evidence="8" key="1">
    <citation type="submission" date="2020-07" db="EMBL/GenBank/DDBJ databases">
        <title>Complete genome sequencing of Clostridia bacterium strain 12CBH8.</title>
        <authorList>
            <person name="Sakamoto M."/>
            <person name="Murakami T."/>
            <person name="Mori H."/>
        </authorList>
    </citation>
    <scope>NUCLEOTIDE SEQUENCE [LARGE SCALE GENOMIC DNA]</scope>
    <source>
        <strain evidence="8">12CBH8</strain>
    </source>
</reference>
<dbReference type="InterPro" id="IPR041351">
    <property type="entry name" value="Ig_GlcNase"/>
</dbReference>
<dbReference type="Gene3D" id="2.60.120.260">
    <property type="entry name" value="Galactose-binding domain-like"/>
    <property type="match status" value="5"/>
</dbReference>
<accession>A0A7I8CZ91</accession>
<dbReference type="PROSITE" id="PS50022">
    <property type="entry name" value="FA58C_3"/>
    <property type="match status" value="3"/>
</dbReference>
<feature type="domain" description="F5/8 type C" evidence="6">
    <location>
        <begin position="233"/>
        <end position="330"/>
    </location>
</feature>
<keyword evidence="2" id="KW-0378">Hydrolase</keyword>
<feature type="region of interest" description="Disordered" evidence="4">
    <location>
        <begin position="1448"/>
        <end position="1478"/>
    </location>
</feature>
<protein>
    <recommendedName>
        <fullName evidence="6">F5/8 type C domain-containing protein</fullName>
    </recommendedName>
</protein>
<name>A0A7I8CZ91_9FIRM</name>
<dbReference type="SUPFAM" id="SSF49303">
    <property type="entry name" value="beta-Galactosidase/glucuronidase domain"/>
    <property type="match status" value="3"/>
</dbReference>
<feature type="compositionally biased region" description="Basic and acidic residues" evidence="4">
    <location>
        <begin position="1453"/>
        <end position="1466"/>
    </location>
</feature>
<dbReference type="RefSeq" id="WP_215533407.1">
    <property type="nucleotide sequence ID" value="NZ_AP023321.1"/>
</dbReference>
<dbReference type="PANTHER" id="PTHR43536">
    <property type="entry name" value="MANNOSYLGLYCOPROTEIN ENDO-BETA-MANNOSIDASE"/>
    <property type="match status" value="1"/>
</dbReference>
<dbReference type="KEGG" id="sman:C12CBH8_03650"/>